<dbReference type="Proteomes" id="UP000256690">
    <property type="component" value="Unassembled WGS sequence"/>
</dbReference>
<evidence type="ECO:0000313" key="3">
    <source>
        <dbReference type="Proteomes" id="UP000256690"/>
    </source>
</evidence>
<dbReference type="Pfam" id="PF06100">
    <property type="entry name" value="MCRA"/>
    <property type="match status" value="2"/>
</dbReference>
<dbReference type="GO" id="GO:0006631">
    <property type="term" value="P:fatty acid metabolic process"/>
    <property type="evidence" value="ECO:0007669"/>
    <property type="project" value="InterPro"/>
</dbReference>
<name>A0A3D8R487_9EURO</name>
<comment type="caution">
    <text evidence="2">The sequence shown here is derived from an EMBL/GenBank/DDBJ whole genome shotgun (WGS) entry which is preliminary data.</text>
</comment>
<dbReference type="STRING" id="1810919.A0A3D8R487"/>
<dbReference type="InterPro" id="IPR010354">
    <property type="entry name" value="Oleate_hydratase"/>
</dbReference>
<protein>
    <recommendedName>
        <fullName evidence="4">Oleate hydratase</fullName>
    </recommendedName>
</protein>
<dbReference type="SUPFAM" id="SSF51905">
    <property type="entry name" value="FAD/NAD(P)-binding domain"/>
    <property type="match status" value="1"/>
</dbReference>
<dbReference type="Gene3D" id="3.50.50.60">
    <property type="entry name" value="FAD/NAD(P)-binding domain"/>
    <property type="match status" value="3"/>
</dbReference>
<feature type="region of interest" description="Disordered" evidence="1">
    <location>
        <begin position="139"/>
        <end position="171"/>
    </location>
</feature>
<evidence type="ECO:0000256" key="1">
    <source>
        <dbReference type="SAM" id="MobiDB-lite"/>
    </source>
</evidence>
<sequence>MHGFSRDPNYFQAWLVGSGIASLTAALHLIKEAKVPGSNIHILDTHEGTGGGMRIQGRGTEDGGYFLPPGCVQHFHGASVKKLLSLIPSAADASKSVLDTLHESTEEPTSKKGTYAGGYMTSFEASAGSYVERLFSPSTARAAEGPSGRHPPGPLAQFVTAGESGPEASHQTGVHLGFQQRMMLIGFMLENESSIDNTSIKEIFDEDFFKTDFWMFWSTVFRLHPWHSAVEFQRHLRNHLGNLRSLNQIKELGRANFTYNIVESVIEPLTAFLKQEGVDFRFHQKVTDLKAYPESGPTTVSQIEVETEEGAQQLITLDPVDIIIVTLGSTAAGAAMGTNSSPPAGLQPNWENLMDGEWKLWRKLAERSSRFGNPANFLPRIQESAVETFTTTFADPGFAQLYENLTREKAGTGAFLNMCETNWGVVITVPQQPVFSAQAANTTVMLGYATNPGVEGNFVKKEMWQCTGEEILKEVLCHLGCCKGCDDDSIEAAAAASILATARTVPCGMPLGMAPLLTRGRGDRPAVIPKWTTNIACVGQFVEIPASTTLEIEYSVQSAQMAVAELMGLPVSPVKPHKSLLLEVMDLLT</sequence>
<dbReference type="EMBL" id="PVWQ01000011">
    <property type="protein sequence ID" value="RDW68780.1"/>
    <property type="molecule type" value="Genomic_DNA"/>
</dbReference>
<dbReference type="OrthoDB" id="545169at2759"/>
<dbReference type="GeneID" id="38118910"/>
<evidence type="ECO:0008006" key="4">
    <source>
        <dbReference type="Google" id="ProtNLM"/>
    </source>
</evidence>
<dbReference type="GO" id="GO:0071949">
    <property type="term" value="F:FAD binding"/>
    <property type="evidence" value="ECO:0007669"/>
    <property type="project" value="InterPro"/>
</dbReference>
<keyword evidence="3" id="KW-1185">Reference proteome</keyword>
<gene>
    <name evidence="2" type="ORF">DSM5745_08540</name>
</gene>
<accession>A0A3D8R487</accession>
<dbReference type="PANTHER" id="PTHR37417">
    <property type="entry name" value="67 KDA MYOSIN-CROSS-REACTIVE ANTIGEN FAMILY PROTEIN (AFU_ORTHOLOGUE AFUA_5G09970)"/>
    <property type="match status" value="1"/>
</dbReference>
<dbReference type="InterPro" id="IPR036188">
    <property type="entry name" value="FAD/NAD-bd_sf"/>
</dbReference>
<dbReference type="RefSeq" id="XP_026600569.1">
    <property type="nucleotide sequence ID" value="XM_026750556.1"/>
</dbReference>
<evidence type="ECO:0000313" key="2">
    <source>
        <dbReference type="EMBL" id="RDW68780.1"/>
    </source>
</evidence>
<reference evidence="2 3" key="1">
    <citation type="journal article" date="2018" name="IMA Fungus">
        <title>IMA Genome-F 9: Draft genome sequence of Annulohypoxylon stygium, Aspergillus mulundensis, Berkeleyomyces basicola (syn. Thielaviopsis basicola), Ceratocystis smalleyi, two Cercospora beticola strains, Coleophoma cylindrospora, Fusarium fracticaudum, Phialophora cf. hyalina, and Morchella septimelata.</title>
        <authorList>
            <person name="Wingfield B.D."/>
            <person name="Bills G.F."/>
            <person name="Dong Y."/>
            <person name="Huang W."/>
            <person name="Nel W.J."/>
            <person name="Swalarsk-Parry B.S."/>
            <person name="Vaghefi N."/>
            <person name="Wilken P.M."/>
            <person name="An Z."/>
            <person name="de Beer Z.W."/>
            <person name="De Vos L."/>
            <person name="Chen L."/>
            <person name="Duong T.A."/>
            <person name="Gao Y."/>
            <person name="Hammerbacher A."/>
            <person name="Kikkert J.R."/>
            <person name="Li Y."/>
            <person name="Li H."/>
            <person name="Li K."/>
            <person name="Li Q."/>
            <person name="Liu X."/>
            <person name="Ma X."/>
            <person name="Naidoo K."/>
            <person name="Pethybridge S.J."/>
            <person name="Sun J."/>
            <person name="Steenkamp E.T."/>
            <person name="van der Nest M.A."/>
            <person name="van Wyk S."/>
            <person name="Wingfield M.J."/>
            <person name="Xiong C."/>
            <person name="Yue Q."/>
            <person name="Zhang X."/>
        </authorList>
    </citation>
    <scope>NUCLEOTIDE SEQUENCE [LARGE SCALE GENOMIC DNA]</scope>
    <source>
        <strain evidence="2 3">DSM 5745</strain>
    </source>
</reference>
<organism evidence="2 3">
    <name type="scientific">Aspergillus mulundensis</name>
    <dbReference type="NCBI Taxonomy" id="1810919"/>
    <lineage>
        <taxon>Eukaryota</taxon>
        <taxon>Fungi</taxon>
        <taxon>Dikarya</taxon>
        <taxon>Ascomycota</taxon>
        <taxon>Pezizomycotina</taxon>
        <taxon>Eurotiomycetes</taxon>
        <taxon>Eurotiomycetidae</taxon>
        <taxon>Eurotiales</taxon>
        <taxon>Aspergillaceae</taxon>
        <taxon>Aspergillus</taxon>
        <taxon>Aspergillus subgen. Nidulantes</taxon>
    </lineage>
</organism>
<proteinExistence type="predicted"/>
<dbReference type="PANTHER" id="PTHR37417:SF4">
    <property type="entry name" value="67 KDA MYOSIN-CROSS-REACTIVE ANTIGEN FAMILY PROTEIN (AFU_ORTHOLOGUE AFUA_3G03570)"/>
    <property type="match status" value="1"/>
</dbReference>
<dbReference type="GO" id="GO:0050151">
    <property type="term" value="F:oleate hydratase activity"/>
    <property type="evidence" value="ECO:0007669"/>
    <property type="project" value="InterPro"/>
</dbReference>
<dbReference type="AlphaFoldDB" id="A0A3D8R487"/>